<dbReference type="AlphaFoldDB" id="A0A1E5SZY2"/>
<organism evidence="1 2">
    <name type="scientific">Roseivirga misakiensis</name>
    <dbReference type="NCBI Taxonomy" id="1563681"/>
    <lineage>
        <taxon>Bacteria</taxon>
        <taxon>Pseudomonadati</taxon>
        <taxon>Bacteroidota</taxon>
        <taxon>Cytophagia</taxon>
        <taxon>Cytophagales</taxon>
        <taxon>Roseivirgaceae</taxon>
        <taxon>Roseivirga</taxon>
    </lineage>
</organism>
<protein>
    <submittedName>
        <fullName evidence="1">Uncharacterized protein</fullName>
    </submittedName>
</protein>
<accession>A0A1E5SZY2</accession>
<proteinExistence type="predicted"/>
<dbReference type="OrthoDB" id="1120508at2"/>
<reference evidence="1 2" key="1">
    <citation type="submission" date="2016-08" db="EMBL/GenBank/DDBJ databases">
        <title>Draft genome of Fabibacter sp. strain SK-8.</title>
        <authorList>
            <person name="Wong S.-K."/>
            <person name="Hamasaki K."/>
            <person name="Yoshizawa S."/>
        </authorList>
    </citation>
    <scope>NUCLEOTIDE SEQUENCE [LARGE SCALE GENOMIC DNA]</scope>
    <source>
        <strain evidence="1 2">SK-8</strain>
    </source>
</reference>
<dbReference type="Proteomes" id="UP000095552">
    <property type="component" value="Unassembled WGS sequence"/>
</dbReference>
<dbReference type="RefSeq" id="WP_069836187.1">
    <property type="nucleotide sequence ID" value="NZ_MDGQ01000005.1"/>
</dbReference>
<sequence>MGLLQKLEEAVTDFATLEVATFTKAEPTNIPVSMSFSNDQGNVSSDTVFTAVRAALANEELVGYARFEIDGDTVAFVNNNPAYSDVLEYHKSVIQDSQNARKAIYDTIVGLGS</sequence>
<evidence type="ECO:0000313" key="2">
    <source>
        <dbReference type="Proteomes" id="UP000095552"/>
    </source>
</evidence>
<comment type="caution">
    <text evidence="1">The sequence shown here is derived from an EMBL/GenBank/DDBJ whole genome shotgun (WGS) entry which is preliminary data.</text>
</comment>
<keyword evidence="2" id="KW-1185">Reference proteome</keyword>
<dbReference type="EMBL" id="MDGQ01000005">
    <property type="protein sequence ID" value="OEK04683.1"/>
    <property type="molecule type" value="Genomic_DNA"/>
</dbReference>
<name>A0A1E5SZY2_9BACT</name>
<evidence type="ECO:0000313" key="1">
    <source>
        <dbReference type="EMBL" id="OEK04683.1"/>
    </source>
</evidence>
<gene>
    <name evidence="1" type="ORF">BFP71_14615</name>
</gene>
<dbReference type="STRING" id="1563681.BFP71_14615"/>